<dbReference type="NCBIfam" id="NF008873">
    <property type="entry name" value="PRK11909.1"/>
    <property type="match status" value="1"/>
</dbReference>
<keyword evidence="6 7" id="KW-0472">Membrane</keyword>
<evidence type="ECO:0000256" key="3">
    <source>
        <dbReference type="ARBA" id="ARBA00022475"/>
    </source>
</evidence>
<evidence type="ECO:0000313" key="8">
    <source>
        <dbReference type="EMBL" id="SNB68679.1"/>
    </source>
</evidence>
<feature type="transmembrane region" description="Helical" evidence="7">
    <location>
        <begin position="6"/>
        <end position="27"/>
    </location>
</feature>
<organism evidence="8 9">
    <name type="scientific">Thermoflexus hugenholtzii JAD2</name>
    <dbReference type="NCBI Taxonomy" id="877466"/>
    <lineage>
        <taxon>Bacteria</taxon>
        <taxon>Bacillati</taxon>
        <taxon>Chloroflexota</taxon>
        <taxon>Thermoflexia</taxon>
        <taxon>Thermoflexales</taxon>
        <taxon>Thermoflexaceae</taxon>
        <taxon>Thermoflexus</taxon>
    </lineage>
</organism>
<feature type="transmembrane region" description="Helical" evidence="7">
    <location>
        <begin position="232"/>
        <end position="254"/>
    </location>
</feature>
<evidence type="ECO:0000256" key="2">
    <source>
        <dbReference type="ARBA" id="ARBA00022448"/>
    </source>
</evidence>
<dbReference type="Pfam" id="PF01891">
    <property type="entry name" value="CbiM"/>
    <property type="match status" value="1"/>
</dbReference>
<accession>A0A212R8Y3</accession>
<keyword evidence="3" id="KW-1003">Cell membrane</keyword>
<feature type="transmembrane region" description="Helical" evidence="7">
    <location>
        <begin position="184"/>
        <end position="212"/>
    </location>
</feature>
<dbReference type="GO" id="GO:0000041">
    <property type="term" value="P:transition metal ion transport"/>
    <property type="evidence" value="ECO:0007669"/>
    <property type="project" value="InterPro"/>
</dbReference>
<protein>
    <submittedName>
        <fullName evidence="8">Cobalt/nickel transport system permease protein</fullName>
    </submittedName>
</protein>
<dbReference type="GO" id="GO:0005886">
    <property type="term" value="C:plasma membrane"/>
    <property type="evidence" value="ECO:0007669"/>
    <property type="project" value="UniProtKB-SubCell"/>
</dbReference>
<keyword evidence="5 7" id="KW-1133">Transmembrane helix</keyword>
<dbReference type="EMBL" id="FYEK01000037">
    <property type="protein sequence ID" value="SNB68679.1"/>
    <property type="molecule type" value="Genomic_DNA"/>
</dbReference>
<keyword evidence="4 7" id="KW-0812">Transmembrane</keyword>
<dbReference type="Gene3D" id="1.10.1760.20">
    <property type="match status" value="1"/>
</dbReference>
<dbReference type="RefSeq" id="WP_088571680.1">
    <property type="nucleotide sequence ID" value="NZ_FYEK01000037.1"/>
</dbReference>
<feature type="transmembrane region" description="Helical" evidence="7">
    <location>
        <begin position="304"/>
        <end position="329"/>
    </location>
</feature>
<gene>
    <name evidence="8" type="ORF">SAMN02746019_00014200</name>
</gene>
<keyword evidence="9" id="KW-1185">Reference proteome</keyword>
<reference evidence="9" key="1">
    <citation type="submission" date="2017-06" db="EMBL/GenBank/DDBJ databases">
        <authorList>
            <person name="Varghese N."/>
            <person name="Submissions S."/>
        </authorList>
    </citation>
    <scope>NUCLEOTIDE SEQUENCE [LARGE SCALE GENOMIC DNA]</scope>
    <source>
        <strain evidence="9">JAD2</strain>
    </source>
</reference>
<sequence length="336" mass="34968">MHIPDGYLSPETCAVLAAGSAPALYVAVRRLRQESDGAILARLALASAFGFVVQMLNVPVPDGTSAHAVGAALAAILLGPWGAMLAMTVTLAIQALFFGDGGILALGANVFNLGILAPAVAYFVYQVVAGRSPSRTRLLMAAALAGYLSINAAALATAIELGLQPLLFRAPDGTPLYNPYPLNLAVPAMMFAHLVVAGPVEALVTGLIVGYVHRVQPDLLARPAEGKWAAGAWLPLVVVLGLLIVLTPLGLLAPGTAFGEWAPEELEGLIGYVPRGLAVLSGWWSGLLPDYAVPILEGVPGGEVIGYLLSALMGVLLAVLVWGILRWLLLRPRTRS</sequence>
<dbReference type="OrthoDB" id="5395048at2"/>
<evidence type="ECO:0000256" key="1">
    <source>
        <dbReference type="ARBA" id="ARBA00004651"/>
    </source>
</evidence>
<evidence type="ECO:0000256" key="7">
    <source>
        <dbReference type="SAM" id="Phobius"/>
    </source>
</evidence>
<keyword evidence="2" id="KW-0813">Transport</keyword>
<feature type="transmembrane region" description="Helical" evidence="7">
    <location>
        <begin position="103"/>
        <end position="125"/>
    </location>
</feature>
<name>A0A212R8Y3_9CHLR</name>
<feature type="transmembrane region" description="Helical" evidence="7">
    <location>
        <begin position="68"/>
        <end position="91"/>
    </location>
</feature>
<evidence type="ECO:0000256" key="6">
    <source>
        <dbReference type="ARBA" id="ARBA00023136"/>
    </source>
</evidence>
<proteinExistence type="predicted"/>
<evidence type="ECO:0000256" key="5">
    <source>
        <dbReference type="ARBA" id="ARBA00022989"/>
    </source>
</evidence>
<evidence type="ECO:0000313" key="9">
    <source>
        <dbReference type="Proteomes" id="UP000197025"/>
    </source>
</evidence>
<comment type="subcellular location">
    <subcellularLocation>
        <location evidence="1">Cell membrane</location>
        <topology evidence="1">Multi-pass membrane protein</topology>
    </subcellularLocation>
</comment>
<dbReference type="Proteomes" id="UP000197025">
    <property type="component" value="Unassembled WGS sequence"/>
</dbReference>
<feature type="transmembrane region" description="Helical" evidence="7">
    <location>
        <begin position="137"/>
        <end position="163"/>
    </location>
</feature>
<dbReference type="PANTHER" id="PTHR34229:SF1">
    <property type="entry name" value="METAL TRANSPORT PROTEIN HI_1621-RELATED"/>
    <property type="match status" value="1"/>
</dbReference>
<dbReference type="AlphaFoldDB" id="A0A212R8Y3"/>
<dbReference type="PANTHER" id="PTHR34229">
    <property type="entry name" value="METAL TRANSPORT PROTEIN HI_1621-RELATED"/>
    <property type="match status" value="1"/>
</dbReference>
<dbReference type="InParanoid" id="A0A212R8Y3"/>
<feature type="transmembrane region" description="Helical" evidence="7">
    <location>
        <begin position="39"/>
        <end position="56"/>
    </location>
</feature>
<evidence type="ECO:0000256" key="4">
    <source>
        <dbReference type="ARBA" id="ARBA00022692"/>
    </source>
</evidence>
<dbReference type="InterPro" id="IPR002751">
    <property type="entry name" value="CbiM/NikMN"/>
</dbReference>